<dbReference type="AlphaFoldDB" id="A0A0A9I259"/>
<sequence length="57" mass="6536">MKRMQGFPHTPTKKLLFPRMSMEVWNLLPACLPIFNSPPRCNLQVTLLQSGQRVILG</sequence>
<accession>A0A0A9I259</accession>
<organism evidence="1">
    <name type="scientific">Arundo donax</name>
    <name type="common">Giant reed</name>
    <name type="synonym">Donax arundinaceus</name>
    <dbReference type="NCBI Taxonomy" id="35708"/>
    <lineage>
        <taxon>Eukaryota</taxon>
        <taxon>Viridiplantae</taxon>
        <taxon>Streptophyta</taxon>
        <taxon>Embryophyta</taxon>
        <taxon>Tracheophyta</taxon>
        <taxon>Spermatophyta</taxon>
        <taxon>Magnoliopsida</taxon>
        <taxon>Liliopsida</taxon>
        <taxon>Poales</taxon>
        <taxon>Poaceae</taxon>
        <taxon>PACMAD clade</taxon>
        <taxon>Arundinoideae</taxon>
        <taxon>Arundineae</taxon>
        <taxon>Arundo</taxon>
    </lineage>
</organism>
<dbReference type="EMBL" id="GBRH01158633">
    <property type="protein sequence ID" value="JAE39263.1"/>
    <property type="molecule type" value="Transcribed_RNA"/>
</dbReference>
<reference evidence="1" key="1">
    <citation type="submission" date="2014-09" db="EMBL/GenBank/DDBJ databases">
        <authorList>
            <person name="Magalhaes I.L.F."/>
            <person name="Oliveira U."/>
            <person name="Santos F.R."/>
            <person name="Vidigal T.H.D.A."/>
            <person name="Brescovit A.D."/>
            <person name="Santos A.J."/>
        </authorList>
    </citation>
    <scope>NUCLEOTIDE SEQUENCE</scope>
    <source>
        <tissue evidence="1">Shoot tissue taken approximately 20 cm above the soil surface</tissue>
    </source>
</reference>
<proteinExistence type="predicted"/>
<reference evidence="1" key="2">
    <citation type="journal article" date="2015" name="Data Brief">
        <title>Shoot transcriptome of the giant reed, Arundo donax.</title>
        <authorList>
            <person name="Barrero R.A."/>
            <person name="Guerrero F.D."/>
            <person name="Moolhuijzen P."/>
            <person name="Goolsby J.A."/>
            <person name="Tidwell J."/>
            <person name="Bellgard S.E."/>
            <person name="Bellgard M.I."/>
        </authorList>
    </citation>
    <scope>NUCLEOTIDE SEQUENCE</scope>
    <source>
        <tissue evidence="1">Shoot tissue taken approximately 20 cm above the soil surface</tissue>
    </source>
</reference>
<evidence type="ECO:0000313" key="1">
    <source>
        <dbReference type="EMBL" id="JAE39263.1"/>
    </source>
</evidence>
<protein>
    <submittedName>
        <fullName evidence="1">Uncharacterized protein</fullName>
    </submittedName>
</protein>
<name>A0A0A9I259_ARUDO</name>